<dbReference type="Proteomes" id="UP000688137">
    <property type="component" value="Unassembled WGS sequence"/>
</dbReference>
<feature type="coiled-coil region" evidence="1">
    <location>
        <begin position="163"/>
        <end position="224"/>
    </location>
</feature>
<sequence length="654" mass="76958">MSESISSSDSEETSFVLTEQQRILKSSNIFKQKEQSNNKCSKHPNKKAKYYVQCDKTKQFCSKCALTLALKGLKIEETQENQHEVLRQQRINRFQELLQQIMEQCTYKSQELSNIETISSKQLLEHQESCQQFFDSVIQTANQLKQTYLQKFQNDHHMLLNSIQSKANQIKQIDAQIKQFQIDIEKNHNNIVKKMDMKPFEDIMSRYEKRVLQTKEQLQECTQEFQAKPIKFEQSQILADMNKMCYNILLLKSEDSSTSDNHSIQIKLENSPKIRQNTNNSPVDMKVFEMLEAEDIYQSTYSNPIKDHTQSPIRILQQQQQSSQQQIQKSKSKSNTYSNPTSTIQNSRRESRTNTPESWQQTTYIQKNNQLITQNERESYKHNISVGEQLNSQKYLNKQLELNEKYYVQKNEKQKTSSEFDKNNEQSNQQLINNLNQLYMQKHNNKDTDRKSFEDGLQLTPKHQKNMTTAGPQTFKLLTNHASQRSQYQYPQVNNNLFEQKSQKEFSKTNYDSLPNQKSLTPLHQEPQSRNNQQLNQKIDSHQNRRSNSKQPKQPSFDQIEGKRQFIIANINSQQYTSQPSQYVQNEDTLKDRILKELCSHPGESIYNQVLKLNSQQKQKNQKLISKENVEQSTTVRNKNNNGFLCVKKQSYQQ</sequence>
<gene>
    <name evidence="3" type="ORF">PPRIM_AZ9-3.1.T0180306</name>
</gene>
<evidence type="ECO:0000313" key="4">
    <source>
        <dbReference type="Proteomes" id="UP000688137"/>
    </source>
</evidence>
<evidence type="ECO:0000256" key="1">
    <source>
        <dbReference type="SAM" id="Coils"/>
    </source>
</evidence>
<feature type="region of interest" description="Disordered" evidence="2">
    <location>
        <begin position="505"/>
        <end position="559"/>
    </location>
</feature>
<feature type="region of interest" description="Disordered" evidence="2">
    <location>
        <begin position="259"/>
        <end position="280"/>
    </location>
</feature>
<organism evidence="3 4">
    <name type="scientific">Paramecium primaurelia</name>
    <dbReference type="NCBI Taxonomy" id="5886"/>
    <lineage>
        <taxon>Eukaryota</taxon>
        <taxon>Sar</taxon>
        <taxon>Alveolata</taxon>
        <taxon>Ciliophora</taxon>
        <taxon>Intramacronucleata</taxon>
        <taxon>Oligohymenophorea</taxon>
        <taxon>Peniculida</taxon>
        <taxon>Parameciidae</taxon>
        <taxon>Paramecium</taxon>
    </lineage>
</organism>
<keyword evidence="4" id="KW-1185">Reference proteome</keyword>
<feature type="region of interest" description="Disordered" evidence="2">
    <location>
        <begin position="315"/>
        <end position="365"/>
    </location>
</feature>
<dbReference type="OMA" id="NNNGFLC"/>
<feature type="compositionally biased region" description="Polar residues" evidence="2">
    <location>
        <begin position="508"/>
        <end position="538"/>
    </location>
</feature>
<dbReference type="EMBL" id="CAJJDM010000014">
    <property type="protein sequence ID" value="CAD8051735.1"/>
    <property type="molecule type" value="Genomic_DNA"/>
</dbReference>
<feature type="compositionally biased region" description="Polar residues" evidence="2">
    <location>
        <begin position="335"/>
        <end position="346"/>
    </location>
</feature>
<keyword evidence="1" id="KW-0175">Coiled coil</keyword>
<comment type="caution">
    <text evidence="3">The sequence shown here is derived from an EMBL/GenBank/DDBJ whole genome shotgun (WGS) entry which is preliminary data.</text>
</comment>
<feature type="compositionally biased region" description="Low complexity" evidence="2">
    <location>
        <begin position="317"/>
        <end position="329"/>
    </location>
</feature>
<evidence type="ECO:0000256" key="2">
    <source>
        <dbReference type="SAM" id="MobiDB-lite"/>
    </source>
</evidence>
<protein>
    <submittedName>
        <fullName evidence="3">Uncharacterized protein</fullName>
    </submittedName>
</protein>
<reference evidence="3" key="1">
    <citation type="submission" date="2021-01" db="EMBL/GenBank/DDBJ databases">
        <authorList>
            <consortium name="Genoscope - CEA"/>
            <person name="William W."/>
        </authorList>
    </citation>
    <scope>NUCLEOTIDE SEQUENCE</scope>
</reference>
<accession>A0A8S1KDF5</accession>
<evidence type="ECO:0000313" key="3">
    <source>
        <dbReference type="EMBL" id="CAD8051735.1"/>
    </source>
</evidence>
<name>A0A8S1KDF5_PARPR</name>
<feature type="compositionally biased region" description="Polar residues" evidence="2">
    <location>
        <begin position="353"/>
        <end position="365"/>
    </location>
</feature>
<dbReference type="AlphaFoldDB" id="A0A8S1KDF5"/>
<proteinExistence type="predicted"/>